<protein>
    <submittedName>
        <fullName evidence="2">Uncharacterized protein</fullName>
    </submittedName>
</protein>
<reference evidence="2" key="2">
    <citation type="submission" date="2018-05" db="EMBL/GenBank/DDBJ databases">
        <title>OgluRS3 (Oryza glumaepatula Reference Sequence Version 3).</title>
        <authorList>
            <person name="Zhang J."/>
            <person name="Kudrna D."/>
            <person name="Lee S."/>
            <person name="Talag J."/>
            <person name="Welchert J."/>
            <person name="Wing R.A."/>
        </authorList>
    </citation>
    <scope>NUCLEOTIDE SEQUENCE [LARGE SCALE GENOMIC DNA]</scope>
</reference>
<evidence type="ECO:0000313" key="2">
    <source>
        <dbReference type="EnsemblPlants" id="OGLUM08G11640.1"/>
    </source>
</evidence>
<proteinExistence type="predicted"/>
<reference evidence="2" key="1">
    <citation type="submission" date="2015-04" db="UniProtKB">
        <authorList>
            <consortium name="EnsemblPlants"/>
        </authorList>
    </citation>
    <scope>IDENTIFICATION</scope>
</reference>
<dbReference type="HOGENOM" id="CLU_1743373_0_0_1"/>
<dbReference type="EnsemblPlants" id="OGLUM08G11640.1">
    <property type="protein sequence ID" value="OGLUM08G11640.1"/>
    <property type="gene ID" value="OGLUM08G11640"/>
</dbReference>
<dbReference type="Proteomes" id="UP000026961">
    <property type="component" value="Chromosome 8"/>
</dbReference>
<dbReference type="AlphaFoldDB" id="A0A0E0AU15"/>
<dbReference type="Gramene" id="OGLUM08G11640.1">
    <property type="protein sequence ID" value="OGLUM08G11640.1"/>
    <property type="gene ID" value="OGLUM08G11640"/>
</dbReference>
<accession>A0A0E0AU15</accession>
<feature type="region of interest" description="Disordered" evidence="1">
    <location>
        <begin position="45"/>
        <end position="130"/>
    </location>
</feature>
<feature type="compositionally biased region" description="Low complexity" evidence="1">
    <location>
        <begin position="50"/>
        <end position="96"/>
    </location>
</feature>
<evidence type="ECO:0000256" key="1">
    <source>
        <dbReference type="SAM" id="MobiDB-lite"/>
    </source>
</evidence>
<sequence length="150" mass="15772">MAVVASPLREQHEDNATISQMTTTAWSLLCRSPCLATLASSATDAVDEPMATMASSSSGMTSTRATRTSLSRTDNADESLAAANDATAAASVGAAPDDGRHRQSLSDSRARRPTSRTAAPHLAASPARQQGLAPKLNQYTMQQTQYSEVF</sequence>
<keyword evidence="3" id="KW-1185">Reference proteome</keyword>
<organism evidence="2">
    <name type="scientific">Oryza glumipatula</name>
    <dbReference type="NCBI Taxonomy" id="40148"/>
    <lineage>
        <taxon>Eukaryota</taxon>
        <taxon>Viridiplantae</taxon>
        <taxon>Streptophyta</taxon>
        <taxon>Embryophyta</taxon>
        <taxon>Tracheophyta</taxon>
        <taxon>Spermatophyta</taxon>
        <taxon>Magnoliopsida</taxon>
        <taxon>Liliopsida</taxon>
        <taxon>Poales</taxon>
        <taxon>Poaceae</taxon>
        <taxon>BOP clade</taxon>
        <taxon>Oryzoideae</taxon>
        <taxon>Oryzeae</taxon>
        <taxon>Oryzinae</taxon>
        <taxon>Oryza</taxon>
    </lineage>
</organism>
<evidence type="ECO:0000313" key="3">
    <source>
        <dbReference type="Proteomes" id="UP000026961"/>
    </source>
</evidence>
<name>A0A0E0AU15_9ORYZ</name>